<feature type="binding site" evidence="4">
    <location>
        <position position="168"/>
    </location>
    <ligand>
        <name>Zn(2+)</name>
        <dbReference type="ChEBI" id="CHEBI:29105"/>
    </ligand>
</feature>
<dbReference type="InterPro" id="IPR051804">
    <property type="entry name" value="Carb_Metab_Reg_Kinase/Isom"/>
</dbReference>
<dbReference type="InterPro" id="IPR014710">
    <property type="entry name" value="RmlC-like_jellyroll"/>
</dbReference>
<comment type="catalytic activity">
    <reaction evidence="3">
        <text>D-mannose 6-phosphate = D-fructose 6-phosphate</text>
        <dbReference type="Rhea" id="RHEA:12356"/>
        <dbReference type="ChEBI" id="CHEBI:58735"/>
        <dbReference type="ChEBI" id="CHEBI:61527"/>
        <dbReference type="EC" id="5.3.1.8"/>
    </reaction>
</comment>
<dbReference type="CDD" id="cd07010">
    <property type="entry name" value="cupin_PMI_type_I_N_bac"/>
    <property type="match status" value="1"/>
</dbReference>
<protein>
    <recommendedName>
        <fullName evidence="3">Mannose-6-phosphate isomerase</fullName>
        <ecNumber evidence="3">5.3.1.8</ecNumber>
    </recommendedName>
</protein>
<dbReference type="GO" id="GO:0005975">
    <property type="term" value="P:carbohydrate metabolic process"/>
    <property type="evidence" value="ECO:0007669"/>
    <property type="project" value="UniProtKB-UniRule"/>
</dbReference>
<reference evidence="7" key="1">
    <citation type="submission" date="2016-10" db="EMBL/GenBank/DDBJ databases">
        <authorList>
            <person name="Varghese N."/>
            <person name="Submissions S."/>
        </authorList>
    </citation>
    <scope>NUCLEOTIDE SEQUENCE [LARGE SCALE GENOMIC DNA]</scope>
    <source>
        <strain evidence="7">ATCC 700379</strain>
    </source>
</reference>
<feature type="binding site" evidence="4">
    <location>
        <position position="111"/>
    </location>
    <ligand>
        <name>Zn(2+)</name>
        <dbReference type="ChEBI" id="CHEBI:29105"/>
    </ligand>
</feature>
<dbReference type="EC" id="5.3.1.8" evidence="3"/>
<dbReference type="STRING" id="269670.SAMN02982927_02811"/>
<comment type="similarity">
    <text evidence="3">Belongs to the mannose-6-phosphate isomerase type 1 family.</text>
</comment>
<keyword evidence="7" id="KW-1185">Reference proteome</keyword>
<sequence length="302" mass="34755">MLLLEPISKRRIWGTKRLHQFSGDKKIDRIGSVYSVSATDEISNNIKNGRFIGRDLNSVIKEQPNLFGLRNGETYPIIVSMTAADEALSIQVHPPDEYANRVESQLYGKSESWYFIEAPIDGWLYAGSKINDKNKIKEKMKEGKYNDVVDRCKIQLHDLLFIPSGTLHALTKGALVYEIQQSTDITYRFFDYNRIDQDGEKRELHLEKAIEALQPYNRVKRTEFSLDNTQTEYPYDIKRTIIKGNYQNTERISQSITVIKGQLTINDENVNQGCSLLVMPNESVVIQNQAEVVIATPNLYWR</sequence>
<dbReference type="GO" id="GO:0008270">
    <property type="term" value="F:zinc ion binding"/>
    <property type="evidence" value="ECO:0007669"/>
    <property type="project" value="UniProtKB-UniRule"/>
</dbReference>
<dbReference type="PANTHER" id="PTHR42742">
    <property type="entry name" value="TRANSCRIPTIONAL REPRESSOR MPRA"/>
    <property type="match status" value="1"/>
</dbReference>
<organism evidence="6 7">
    <name type="scientific">Sporolactobacillus nakayamae</name>
    <dbReference type="NCBI Taxonomy" id="269670"/>
    <lineage>
        <taxon>Bacteria</taxon>
        <taxon>Bacillati</taxon>
        <taxon>Bacillota</taxon>
        <taxon>Bacilli</taxon>
        <taxon>Bacillales</taxon>
        <taxon>Sporolactobacillaceae</taxon>
        <taxon>Sporolactobacillus</taxon>
    </lineage>
</organism>
<keyword evidence="2 3" id="KW-0862">Zinc</keyword>
<evidence type="ECO:0000313" key="6">
    <source>
        <dbReference type="EMBL" id="SFG79769.1"/>
    </source>
</evidence>
<dbReference type="PANTHER" id="PTHR42742:SF3">
    <property type="entry name" value="FRUCTOKINASE"/>
    <property type="match status" value="1"/>
</dbReference>
<evidence type="ECO:0000256" key="2">
    <source>
        <dbReference type="ARBA" id="ARBA00022833"/>
    </source>
</evidence>
<gene>
    <name evidence="6" type="ORF">SAMN02982927_02811</name>
</gene>
<dbReference type="RefSeq" id="WP_093674021.1">
    <property type="nucleotide sequence ID" value="NZ_FOOY01000022.1"/>
</dbReference>
<dbReference type="PIRSF" id="PIRSF036894">
    <property type="entry name" value="PMI_Firm_short"/>
    <property type="match status" value="1"/>
</dbReference>
<evidence type="ECO:0000256" key="4">
    <source>
        <dbReference type="PIRSR" id="PIRSR036894-1"/>
    </source>
</evidence>
<accession>A0A1I2UU82</accession>
<comment type="cofactor">
    <cofactor evidence="4">
        <name>Zn(2+)</name>
        <dbReference type="ChEBI" id="CHEBI:29105"/>
    </cofactor>
    <text evidence="4">Binds 1 zinc ion per subunit.</text>
</comment>
<dbReference type="EMBL" id="FOOY01000022">
    <property type="protein sequence ID" value="SFG79769.1"/>
    <property type="molecule type" value="Genomic_DNA"/>
</dbReference>
<evidence type="ECO:0000256" key="3">
    <source>
        <dbReference type="PIRNR" id="PIRNR036894"/>
    </source>
</evidence>
<dbReference type="InterPro" id="IPR014628">
    <property type="entry name" value="Man6P_isomerase_Firm_short"/>
</dbReference>
<feature type="binding site" evidence="4">
    <location>
        <position position="93"/>
    </location>
    <ligand>
        <name>Zn(2+)</name>
        <dbReference type="ChEBI" id="CHEBI:29105"/>
    </ligand>
</feature>
<name>A0A1I2UU82_9BACL</name>
<dbReference type="Proteomes" id="UP000198752">
    <property type="component" value="Unassembled WGS sequence"/>
</dbReference>
<dbReference type="GO" id="GO:0004476">
    <property type="term" value="F:mannose-6-phosphate isomerase activity"/>
    <property type="evidence" value="ECO:0007669"/>
    <property type="project" value="UniProtKB-UniRule"/>
</dbReference>
<keyword evidence="3 6" id="KW-0413">Isomerase</keyword>
<dbReference type="SUPFAM" id="SSF51182">
    <property type="entry name" value="RmlC-like cupins"/>
    <property type="match status" value="1"/>
</dbReference>
<dbReference type="InterPro" id="IPR011051">
    <property type="entry name" value="RmlC_Cupin_sf"/>
</dbReference>
<feature type="active site" evidence="5">
    <location>
        <position position="188"/>
    </location>
</feature>
<evidence type="ECO:0000256" key="5">
    <source>
        <dbReference type="PIRSR" id="PIRSR036894-2"/>
    </source>
</evidence>
<dbReference type="OrthoDB" id="9808275at2"/>
<proteinExistence type="inferred from homology"/>
<evidence type="ECO:0000256" key="1">
    <source>
        <dbReference type="ARBA" id="ARBA00022723"/>
    </source>
</evidence>
<dbReference type="AlphaFoldDB" id="A0A1I2UU82"/>
<evidence type="ECO:0000313" key="7">
    <source>
        <dbReference type="Proteomes" id="UP000198752"/>
    </source>
</evidence>
<keyword evidence="1 3" id="KW-0479">Metal-binding</keyword>
<dbReference type="Gene3D" id="2.60.120.10">
    <property type="entry name" value="Jelly Rolls"/>
    <property type="match status" value="1"/>
</dbReference>